<dbReference type="OrthoDB" id="9772024at2"/>
<evidence type="ECO:0000256" key="2">
    <source>
        <dbReference type="SAM" id="MobiDB-lite"/>
    </source>
</evidence>
<dbReference type="GO" id="GO:0030288">
    <property type="term" value="C:outer membrane-bounded periplasmic space"/>
    <property type="evidence" value="ECO:0007669"/>
    <property type="project" value="TreeGrafter"/>
</dbReference>
<sequence length="287" mass="31729">MLACTIAAVPLLDIASVATQQFPLTIHQISDRPSGLKSAHLKLRLAEISRSSAYTPPRIQPGTSKDTVSSPHPASASEANKREDAYSLHGLHPFPYDVILIDVGHGGIDGGTSHGDILEKDINLEISRRLFMLLRKEGFHAVLNRDGDYALSDDNRWHRSRSRHQRDLAQRKQLSKEIPTEVIVSIHVNWSKNTRSRGGIVLHQAEGRSSLLAESIQRELNQLYSRTNRVTVGKPFYLLNTTDVPAVIVETGFMSNPEDRLMLTTRKGQAAIAEAVANGIISYFAAL</sequence>
<dbReference type="CDD" id="cd02696">
    <property type="entry name" value="MurNAc-LAA"/>
    <property type="match status" value="1"/>
</dbReference>
<gene>
    <name evidence="4" type="ORF">CHH67_06105</name>
</gene>
<dbReference type="SUPFAM" id="SSF53187">
    <property type="entry name" value="Zn-dependent exopeptidases"/>
    <property type="match status" value="1"/>
</dbReference>
<dbReference type="GO" id="GO:0008745">
    <property type="term" value="F:N-acetylmuramoyl-L-alanine amidase activity"/>
    <property type="evidence" value="ECO:0007669"/>
    <property type="project" value="InterPro"/>
</dbReference>
<reference evidence="4 5" key="1">
    <citation type="submission" date="2017-07" db="EMBL/GenBank/DDBJ databases">
        <title>Isolation and whole genome analysis of endospore-forming bacteria from heroin.</title>
        <authorList>
            <person name="Kalinowski J."/>
            <person name="Ahrens B."/>
            <person name="Al-Dilaimi A."/>
            <person name="Winkler A."/>
            <person name="Wibberg D."/>
            <person name="Schleenbecker U."/>
            <person name="Ruckert C."/>
            <person name="Wolfel R."/>
            <person name="Grass G."/>
        </authorList>
    </citation>
    <scope>NUCLEOTIDE SEQUENCE [LARGE SCALE GENOMIC DNA]</scope>
    <source>
        <strain evidence="4 5">7537-G1</strain>
    </source>
</reference>
<feature type="region of interest" description="Disordered" evidence="2">
    <location>
        <begin position="54"/>
        <end position="80"/>
    </location>
</feature>
<dbReference type="Proteomes" id="UP000215596">
    <property type="component" value="Unassembled WGS sequence"/>
</dbReference>
<evidence type="ECO:0000313" key="4">
    <source>
        <dbReference type="EMBL" id="PAD78633.1"/>
    </source>
</evidence>
<proteinExistence type="predicted"/>
<dbReference type="Gene3D" id="3.40.630.40">
    <property type="entry name" value="Zn-dependent exopeptidases"/>
    <property type="match status" value="1"/>
</dbReference>
<evidence type="ECO:0000313" key="5">
    <source>
        <dbReference type="Proteomes" id="UP000215596"/>
    </source>
</evidence>
<feature type="compositionally biased region" description="Polar residues" evidence="2">
    <location>
        <begin position="61"/>
        <end position="72"/>
    </location>
</feature>
<keyword evidence="1" id="KW-0378">Hydrolase</keyword>
<dbReference type="SMART" id="SM00646">
    <property type="entry name" value="Ami_3"/>
    <property type="match status" value="1"/>
</dbReference>
<dbReference type="InterPro" id="IPR050695">
    <property type="entry name" value="N-acetylmuramoyl_amidase_3"/>
</dbReference>
<dbReference type="PANTHER" id="PTHR30404:SF0">
    <property type="entry name" value="N-ACETYLMURAMOYL-L-ALANINE AMIDASE AMIC"/>
    <property type="match status" value="1"/>
</dbReference>
<dbReference type="EMBL" id="NPBY01000020">
    <property type="protein sequence ID" value="PAD78633.1"/>
    <property type="molecule type" value="Genomic_DNA"/>
</dbReference>
<dbReference type="AlphaFoldDB" id="A0A268EZV5"/>
<comment type="caution">
    <text evidence="4">The sequence shown here is derived from an EMBL/GenBank/DDBJ whole genome shotgun (WGS) entry which is preliminary data.</text>
</comment>
<evidence type="ECO:0000256" key="1">
    <source>
        <dbReference type="ARBA" id="ARBA00022801"/>
    </source>
</evidence>
<evidence type="ECO:0000259" key="3">
    <source>
        <dbReference type="SMART" id="SM00646"/>
    </source>
</evidence>
<protein>
    <submittedName>
        <fullName evidence="4">N-acetylmuramoyl-L-alanine amidase</fullName>
    </submittedName>
</protein>
<name>A0A268EZV5_9BACL</name>
<dbReference type="PANTHER" id="PTHR30404">
    <property type="entry name" value="N-ACETYLMURAMOYL-L-ALANINE AMIDASE"/>
    <property type="match status" value="1"/>
</dbReference>
<dbReference type="Pfam" id="PF01520">
    <property type="entry name" value="Amidase_3"/>
    <property type="match status" value="1"/>
</dbReference>
<organism evidence="4 5">
    <name type="scientific">Paenibacillus campinasensis</name>
    <dbReference type="NCBI Taxonomy" id="66347"/>
    <lineage>
        <taxon>Bacteria</taxon>
        <taxon>Bacillati</taxon>
        <taxon>Bacillota</taxon>
        <taxon>Bacilli</taxon>
        <taxon>Bacillales</taxon>
        <taxon>Paenibacillaceae</taxon>
        <taxon>Paenibacillus</taxon>
    </lineage>
</organism>
<accession>A0A268EZV5</accession>
<dbReference type="InterPro" id="IPR002508">
    <property type="entry name" value="MurNAc-LAA_cat"/>
</dbReference>
<dbReference type="GO" id="GO:0009253">
    <property type="term" value="P:peptidoglycan catabolic process"/>
    <property type="evidence" value="ECO:0007669"/>
    <property type="project" value="InterPro"/>
</dbReference>
<feature type="domain" description="MurNAc-LAA" evidence="3">
    <location>
        <begin position="172"/>
        <end position="281"/>
    </location>
</feature>